<sequence>MMNLSRNHQGPMMRPLLLTLLLLLPAAQLAARAAPDFKIEIGGQNQTLLELSHRGPVYLDFWASWCGPCRRSFPFMNQLVADYGPRGVTVVAVNLDVDREDAAKFLRQFPANFPIVYDPEFALADAYGVGGMPSSYLIKDGEIVQTHIGFRPGDADATRTTLDNLLTQEPQEK</sequence>
<dbReference type="Pfam" id="PF08534">
    <property type="entry name" value="Redoxin"/>
    <property type="match status" value="1"/>
</dbReference>
<evidence type="ECO:0000313" key="3">
    <source>
        <dbReference type="EMBL" id="TKB48849.1"/>
    </source>
</evidence>
<feature type="domain" description="Thioredoxin" evidence="2">
    <location>
        <begin position="20"/>
        <end position="167"/>
    </location>
</feature>
<dbReference type="AlphaFoldDB" id="A0A4U1BCT1"/>
<dbReference type="InterPro" id="IPR050553">
    <property type="entry name" value="Thioredoxin_ResA/DsbE_sf"/>
</dbReference>
<organism evidence="3 4">
    <name type="scientific">Ferrimonas sediminicola</name>
    <dbReference type="NCBI Taxonomy" id="2569538"/>
    <lineage>
        <taxon>Bacteria</taxon>
        <taxon>Pseudomonadati</taxon>
        <taxon>Pseudomonadota</taxon>
        <taxon>Gammaproteobacteria</taxon>
        <taxon>Alteromonadales</taxon>
        <taxon>Ferrimonadaceae</taxon>
        <taxon>Ferrimonas</taxon>
    </lineage>
</organism>
<dbReference type="EMBL" id="SWCI01000005">
    <property type="protein sequence ID" value="TKB48849.1"/>
    <property type="molecule type" value="Genomic_DNA"/>
</dbReference>
<dbReference type="InterPro" id="IPR036249">
    <property type="entry name" value="Thioredoxin-like_sf"/>
</dbReference>
<dbReference type="GO" id="GO:0016491">
    <property type="term" value="F:oxidoreductase activity"/>
    <property type="evidence" value="ECO:0007669"/>
    <property type="project" value="InterPro"/>
</dbReference>
<dbReference type="CDD" id="cd02966">
    <property type="entry name" value="TlpA_like_family"/>
    <property type="match status" value="1"/>
</dbReference>
<reference evidence="3 4" key="1">
    <citation type="submission" date="2019-04" db="EMBL/GenBank/DDBJ databases">
        <authorList>
            <person name="Hwang J.C."/>
        </authorList>
    </citation>
    <scope>NUCLEOTIDE SEQUENCE [LARGE SCALE GENOMIC DNA]</scope>
    <source>
        <strain evidence="3 4">IMCC35001</strain>
    </source>
</reference>
<accession>A0A4U1BCT1</accession>
<dbReference type="Gene3D" id="3.40.30.10">
    <property type="entry name" value="Glutaredoxin"/>
    <property type="match status" value="1"/>
</dbReference>
<feature type="chain" id="PRO_5020623956" evidence="1">
    <location>
        <begin position="34"/>
        <end position="173"/>
    </location>
</feature>
<dbReference type="PANTHER" id="PTHR42852:SF18">
    <property type="entry name" value="CHROMOSOME UNDETERMINED SCAFFOLD_47, WHOLE GENOME SHOTGUN SEQUENCE"/>
    <property type="match status" value="1"/>
</dbReference>
<name>A0A4U1BCT1_9GAMM</name>
<keyword evidence="4" id="KW-1185">Reference proteome</keyword>
<evidence type="ECO:0000256" key="1">
    <source>
        <dbReference type="SAM" id="SignalP"/>
    </source>
</evidence>
<dbReference type="Proteomes" id="UP000305674">
    <property type="component" value="Unassembled WGS sequence"/>
</dbReference>
<dbReference type="SUPFAM" id="SSF52833">
    <property type="entry name" value="Thioredoxin-like"/>
    <property type="match status" value="1"/>
</dbReference>
<proteinExistence type="predicted"/>
<comment type="caution">
    <text evidence="3">The sequence shown here is derived from an EMBL/GenBank/DDBJ whole genome shotgun (WGS) entry which is preliminary data.</text>
</comment>
<dbReference type="PANTHER" id="PTHR42852">
    <property type="entry name" value="THIOL:DISULFIDE INTERCHANGE PROTEIN DSBE"/>
    <property type="match status" value="1"/>
</dbReference>
<evidence type="ECO:0000313" key="4">
    <source>
        <dbReference type="Proteomes" id="UP000305674"/>
    </source>
</evidence>
<dbReference type="OrthoDB" id="9799347at2"/>
<dbReference type="InterPro" id="IPR013766">
    <property type="entry name" value="Thioredoxin_domain"/>
</dbReference>
<dbReference type="PROSITE" id="PS51352">
    <property type="entry name" value="THIOREDOXIN_2"/>
    <property type="match status" value="1"/>
</dbReference>
<evidence type="ECO:0000259" key="2">
    <source>
        <dbReference type="PROSITE" id="PS51352"/>
    </source>
</evidence>
<protein>
    <submittedName>
        <fullName evidence="3">TlpA family protein disulfide reductase</fullName>
    </submittedName>
</protein>
<dbReference type="InterPro" id="IPR013740">
    <property type="entry name" value="Redoxin"/>
</dbReference>
<feature type="signal peptide" evidence="1">
    <location>
        <begin position="1"/>
        <end position="33"/>
    </location>
</feature>
<keyword evidence="1" id="KW-0732">Signal</keyword>
<gene>
    <name evidence="3" type="ORF">FCL40_09400</name>
</gene>